<evidence type="ECO:0000313" key="2">
    <source>
        <dbReference type="EMBL" id="TXJ21241.1"/>
    </source>
</evidence>
<keyword evidence="1" id="KW-1133">Transmembrane helix</keyword>
<gene>
    <name evidence="2" type="ORF">EPJ79_08970</name>
</gene>
<dbReference type="RefSeq" id="WP_147739232.1">
    <property type="nucleotide sequence ID" value="NZ_SAXU01000001.1"/>
</dbReference>
<proteinExistence type="predicted"/>
<reference evidence="2 3" key="1">
    <citation type="journal article" date="1992" name="Lakartidningen">
        <title>[Penicillin V and not amoxicillin is the first choice preparation in acute otitis].</title>
        <authorList>
            <person name="Kamme C."/>
            <person name="Lundgren K."/>
            <person name="Prellner K."/>
        </authorList>
    </citation>
    <scope>NUCLEOTIDE SEQUENCE [LARGE SCALE GENOMIC DNA]</scope>
    <source>
        <strain evidence="2 3">513A</strain>
    </source>
</reference>
<accession>A0A5C8D9U4</accession>
<protein>
    <submittedName>
        <fullName evidence="2">Uncharacterized protein</fullName>
    </submittedName>
</protein>
<comment type="caution">
    <text evidence="2">The sequence shown here is derived from an EMBL/GenBank/DDBJ whole genome shotgun (WGS) entry which is preliminary data.</text>
</comment>
<dbReference type="Proteomes" id="UP000324638">
    <property type="component" value="Unassembled WGS sequence"/>
</dbReference>
<keyword evidence="1" id="KW-0812">Transmembrane</keyword>
<keyword evidence="1" id="KW-0472">Membrane</keyword>
<dbReference type="EMBL" id="SAXU01000001">
    <property type="protein sequence ID" value="TXJ21241.1"/>
    <property type="molecule type" value="Genomic_DNA"/>
</dbReference>
<evidence type="ECO:0000256" key="1">
    <source>
        <dbReference type="SAM" id="Phobius"/>
    </source>
</evidence>
<sequence>MKITTNNNTVNLLSKAKQSKAKQSKAKQSHNLLIIHYYIKYFKNLFLYLVKSFLISLFNYFNVVKIIIFNCEVNND</sequence>
<organism evidence="2 3">
    <name type="scientific">Brachyspira aalborgi</name>
    <dbReference type="NCBI Taxonomy" id="29522"/>
    <lineage>
        <taxon>Bacteria</taxon>
        <taxon>Pseudomonadati</taxon>
        <taxon>Spirochaetota</taxon>
        <taxon>Spirochaetia</taxon>
        <taxon>Brachyspirales</taxon>
        <taxon>Brachyspiraceae</taxon>
        <taxon>Brachyspira</taxon>
    </lineage>
</organism>
<evidence type="ECO:0000313" key="3">
    <source>
        <dbReference type="Proteomes" id="UP000324638"/>
    </source>
</evidence>
<name>A0A5C8D9U4_9SPIR</name>
<feature type="transmembrane region" description="Helical" evidence="1">
    <location>
        <begin position="45"/>
        <end position="68"/>
    </location>
</feature>
<dbReference type="AlphaFoldDB" id="A0A5C8D9U4"/>